<evidence type="ECO:0000313" key="4">
    <source>
        <dbReference type="Proteomes" id="UP000248987"/>
    </source>
</evidence>
<dbReference type="AlphaFoldDB" id="A0A327S9G4"/>
<feature type="compositionally biased region" description="Low complexity" evidence="2">
    <location>
        <begin position="74"/>
        <end position="92"/>
    </location>
</feature>
<protein>
    <submittedName>
        <fullName evidence="3">Uncharacterized protein DUF349</fullName>
    </submittedName>
</protein>
<feature type="compositionally biased region" description="Acidic residues" evidence="2">
    <location>
        <begin position="152"/>
        <end position="165"/>
    </location>
</feature>
<name>A0A327S9G4_9FLAO</name>
<accession>A0A327S9G4</accession>
<organism evidence="3 4">
    <name type="scientific">Gelidibacter algens</name>
    <dbReference type="NCBI Taxonomy" id="49280"/>
    <lineage>
        <taxon>Bacteria</taxon>
        <taxon>Pseudomonadati</taxon>
        <taxon>Bacteroidota</taxon>
        <taxon>Flavobacteriia</taxon>
        <taxon>Flavobacteriales</taxon>
        <taxon>Flavobacteriaceae</taxon>
        <taxon>Gelidibacter</taxon>
    </lineage>
</organism>
<gene>
    <name evidence="3" type="ORF">LX77_01628</name>
</gene>
<sequence length="743" mass="86572">MSEKDNLHDADGNENLKHEAITTEKTGTEDQNSPKEDRASTEKKEPLVSVEDNDGTTETVTPETSNEGEKADATPETETETTTTSETTSEETPAQKKDTHVDEIEESNTEAITAETPNEEEKADAASETEKEATTPLEETPAQTTKDTHVDEIEESNAEDAEDESNVERHTLEDKDYHAMSMEQLADEFENLLKNKKVQTVKSHIDEIKTEFNSKFSEILEEKKEEFLSEGGSEIDFFYSSPLKKRFNALYKDYKNNLTAYYKTLETNLKSNLENRLRIIEDIKGLINVEENINTTYKHFKDLQEEWRIAGPIPRDKYNNAWNTYHHHVEIFYDFLHLNRDLRDMDFKHNLDQKLKIIDRAEELAKDDNSNRAFRELQVLHKMWKEDLGPVDKEHREAIWERFSNATKTIHDKRQAYYANVDKAHEGNLEKKEAIIAKIEEIAKDEVSSHQGWQNKIKVIEGLRTEFFNAGKVPIKVNEATWAKFKGAVRTFNKKKNTFYKGLKKDQYTNLQKKLELIKTAEDNKDSDDFDTVTPLMKNIQNEWKNIGHVPRKDSDKIWKRFKAACNHYFDKLNAERNAADKGQTEAFEKKAKLLDNLKELKLSGVAEQDLETIKQKTEEWNALGPVPQNKRFIEGKFNKMVDSLFNNLKMDKSEVEMIKFENKLEHLSQPDDTRLLDNEHHFIRKKIDELRGEINQLENNLQFFSNIDKTNPLVKDVLNNIENHKENLAVWEEKFKKLKELY</sequence>
<comment type="caution">
    <text evidence="3">The sequence shown here is derived from an EMBL/GenBank/DDBJ whole genome shotgun (WGS) entry which is preliminary data.</text>
</comment>
<evidence type="ECO:0000256" key="2">
    <source>
        <dbReference type="SAM" id="MobiDB-lite"/>
    </source>
</evidence>
<evidence type="ECO:0000256" key="1">
    <source>
        <dbReference type="SAM" id="Coils"/>
    </source>
</evidence>
<keyword evidence="1" id="KW-0175">Coiled coil</keyword>
<feature type="coiled-coil region" evidence="1">
    <location>
        <begin position="681"/>
        <end position="742"/>
    </location>
</feature>
<dbReference type="InterPro" id="IPR007139">
    <property type="entry name" value="DUF349"/>
</dbReference>
<reference evidence="3 4" key="1">
    <citation type="submission" date="2018-06" db="EMBL/GenBank/DDBJ databases">
        <title>Genomic Encyclopedia of Archaeal and Bacterial Type Strains, Phase II (KMG-II): from individual species to whole genera.</title>
        <authorList>
            <person name="Goeker M."/>
        </authorList>
    </citation>
    <scope>NUCLEOTIDE SEQUENCE [LARGE SCALE GENOMIC DNA]</scope>
    <source>
        <strain evidence="3 4">DSM 12408</strain>
    </source>
</reference>
<keyword evidence="4" id="KW-1185">Reference proteome</keyword>
<feature type="compositionally biased region" description="Basic and acidic residues" evidence="2">
    <location>
        <begin position="1"/>
        <end position="46"/>
    </location>
</feature>
<dbReference type="Proteomes" id="UP000248987">
    <property type="component" value="Unassembled WGS sequence"/>
</dbReference>
<evidence type="ECO:0000313" key="3">
    <source>
        <dbReference type="EMBL" id="RAJ25325.1"/>
    </source>
</evidence>
<feature type="compositionally biased region" description="Polar residues" evidence="2">
    <location>
        <begin position="56"/>
        <end position="65"/>
    </location>
</feature>
<dbReference type="Pfam" id="PF03993">
    <property type="entry name" value="DUF349"/>
    <property type="match status" value="5"/>
</dbReference>
<dbReference type="RefSeq" id="WP_111625837.1">
    <property type="nucleotide sequence ID" value="NZ_QLLQ01000004.1"/>
</dbReference>
<dbReference type="EMBL" id="QLLQ01000004">
    <property type="protein sequence ID" value="RAJ25325.1"/>
    <property type="molecule type" value="Genomic_DNA"/>
</dbReference>
<feature type="compositionally biased region" description="Basic and acidic residues" evidence="2">
    <location>
        <begin position="93"/>
        <end position="102"/>
    </location>
</feature>
<feature type="region of interest" description="Disordered" evidence="2">
    <location>
        <begin position="1"/>
        <end position="168"/>
    </location>
</feature>
<proteinExistence type="predicted"/>
<feature type="compositionally biased region" description="Basic and acidic residues" evidence="2">
    <location>
        <begin position="119"/>
        <end position="133"/>
    </location>
</feature>